<keyword evidence="1" id="KW-0812">Transmembrane</keyword>
<keyword evidence="1" id="KW-0472">Membrane</keyword>
<protein>
    <submittedName>
        <fullName evidence="2">Uncharacterized protein</fullName>
    </submittedName>
</protein>
<keyword evidence="1" id="KW-1133">Transmembrane helix</keyword>
<evidence type="ECO:0000313" key="3">
    <source>
        <dbReference type="Proteomes" id="UP000322667"/>
    </source>
</evidence>
<reference evidence="2 3" key="1">
    <citation type="submission" date="2019-07" db="EMBL/GenBank/DDBJ databases">
        <title>WGS assembly of Gossypium tomentosum.</title>
        <authorList>
            <person name="Chen Z.J."/>
            <person name="Sreedasyam A."/>
            <person name="Ando A."/>
            <person name="Song Q."/>
            <person name="De L."/>
            <person name="Hulse-Kemp A."/>
            <person name="Ding M."/>
            <person name="Ye W."/>
            <person name="Kirkbride R."/>
            <person name="Jenkins J."/>
            <person name="Plott C."/>
            <person name="Lovell J."/>
            <person name="Lin Y.-M."/>
            <person name="Vaughn R."/>
            <person name="Liu B."/>
            <person name="Li W."/>
            <person name="Simpson S."/>
            <person name="Scheffler B."/>
            <person name="Saski C."/>
            <person name="Grover C."/>
            <person name="Hu G."/>
            <person name="Conover J."/>
            <person name="Carlson J."/>
            <person name="Shu S."/>
            <person name="Boston L."/>
            <person name="Williams M."/>
            <person name="Peterson D."/>
            <person name="Mcgee K."/>
            <person name="Jones D."/>
            <person name="Wendel J."/>
            <person name="Stelly D."/>
            <person name="Grimwood J."/>
            <person name="Schmutz J."/>
        </authorList>
    </citation>
    <scope>NUCLEOTIDE SEQUENCE [LARGE SCALE GENOMIC DNA]</scope>
    <source>
        <strain evidence="2">7179.01</strain>
    </source>
</reference>
<dbReference type="EMBL" id="CM017628">
    <property type="protein sequence ID" value="TYH65788.1"/>
    <property type="molecule type" value="Genomic_DNA"/>
</dbReference>
<evidence type="ECO:0000313" key="2">
    <source>
        <dbReference type="EMBL" id="TYH65788.1"/>
    </source>
</evidence>
<name>A0A5D2KFC7_GOSTO</name>
<dbReference type="Proteomes" id="UP000322667">
    <property type="component" value="Chromosome D06"/>
</dbReference>
<proteinExistence type="predicted"/>
<accession>A0A5D2KFC7</accession>
<gene>
    <name evidence="2" type="ORF">ES332_D06G079600v1</name>
</gene>
<evidence type="ECO:0000256" key="1">
    <source>
        <dbReference type="SAM" id="Phobius"/>
    </source>
</evidence>
<feature type="transmembrane region" description="Helical" evidence="1">
    <location>
        <begin position="29"/>
        <end position="48"/>
    </location>
</feature>
<sequence length="49" mass="5546">MKKRKKKKKREGGSCKALGCGAEDSLRTLGFLHLFWATCILGFVFWAAR</sequence>
<keyword evidence="3" id="KW-1185">Reference proteome</keyword>
<organism evidence="2 3">
    <name type="scientific">Gossypium tomentosum</name>
    <name type="common">Hawaiian cotton</name>
    <name type="synonym">Gossypium sandvicense</name>
    <dbReference type="NCBI Taxonomy" id="34277"/>
    <lineage>
        <taxon>Eukaryota</taxon>
        <taxon>Viridiplantae</taxon>
        <taxon>Streptophyta</taxon>
        <taxon>Embryophyta</taxon>
        <taxon>Tracheophyta</taxon>
        <taxon>Spermatophyta</taxon>
        <taxon>Magnoliopsida</taxon>
        <taxon>eudicotyledons</taxon>
        <taxon>Gunneridae</taxon>
        <taxon>Pentapetalae</taxon>
        <taxon>rosids</taxon>
        <taxon>malvids</taxon>
        <taxon>Malvales</taxon>
        <taxon>Malvaceae</taxon>
        <taxon>Malvoideae</taxon>
        <taxon>Gossypium</taxon>
    </lineage>
</organism>
<dbReference type="AlphaFoldDB" id="A0A5D2KFC7"/>